<dbReference type="EMBL" id="MH990464">
    <property type="protein sequence ID" value="AYV89011.1"/>
    <property type="molecule type" value="mRNA"/>
</dbReference>
<dbReference type="SUPFAM" id="SSF53720">
    <property type="entry name" value="ALDH-like"/>
    <property type="match status" value="1"/>
</dbReference>
<dbReference type="InterPro" id="IPR010061">
    <property type="entry name" value="MeMal-semiAld_DH"/>
</dbReference>
<keyword evidence="5" id="KW-0520">NAD</keyword>
<evidence type="ECO:0000256" key="4">
    <source>
        <dbReference type="ARBA" id="ARBA00023002"/>
    </source>
</evidence>
<dbReference type="InterPro" id="IPR015590">
    <property type="entry name" value="Aldehyde_DH_dom"/>
</dbReference>
<evidence type="ECO:0000256" key="2">
    <source>
        <dbReference type="ARBA" id="ARBA00011881"/>
    </source>
</evidence>
<dbReference type="PROSITE" id="PS00070">
    <property type="entry name" value="ALDEHYDE_DEHYDR_CYS"/>
    <property type="match status" value="1"/>
</dbReference>
<evidence type="ECO:0000256" key="3">
    <source>
        <dbReference type="ARBA" id="ARBA00013048"/>
    </source>
</evidence>
<comment type="subunit">
    <text evidence="2">Homotetramer.</text>
</comment>
<dbReference type="CDD" id="cd07085">
    <property type="entry name" value="ALDH_F6_MMSDH"/>
    <property type="match status" value="1"/>
</dbReference>
<evidence type="ECO:0000313" key="12">
    <source>
        <dbReference type="EMBL" id="AYV89011.1"/>
    </source>
</evidence>
<evidence type="ECO:0000256" key="1">
    <source>
        <dbReference type="ARBA" id="ARBA00009986"/>
    </source>
</evidence>
<dbReference type="Gene3D" id="3.40.309.10">
    <property type="entry name" value="Aldehyde Dehydrogenase, Chain A, domain 2"/>
    <property type="match status" value="1"/>
</dbReference>
<organism evidence="12">
    <name type="scientific">Tetranychus truncatus</name>
    <dbReference type="NCBI Taxonomy" id="93132"/>
    <lineage>
        <taxon>Eukaryota</taxon>
        <taxon>Metazoa</taxon>
        <taxon>Ecdysozoa</taxon>
        <taxon>Arthropoda</taxon>
        <taxon>Chelicerata</taxon>
        <taxon>Arachnida</taxon>
        <taxon>Acari</taxon>
        <taxon>Acariformes</taxon>
        <taxon>Trombidiformes</taxon>
        <taxon>Prostigmata</taxon>
        <taxon>Eleutherengona</taxon>
        <taxon>Raphignathae</taxon>
        <taxon>Tetranychoidea</taxon>
        <taxon>Tetranychidae</taxon>
        <taxon>Tetranychus</taxon>
    </lineage>
</organism>
<comment type="similarity">
    <text evidence="1">Belongs to the aldehyde dehydrogenase family.</text>
</comment>
<name>A0A3G5ANU6_9ACAR</name>
<keyword evidence="4" id="KW-0560">Oxidoreductase</keyword>
<protein>
    <recommendedName>
        <fullName evidence="7">Probable methylmalonate-semialdehyde/malonate-semialdehyde dehydrogenase [acylating], mitochondrial</fullName>
        <ecNumber evidence="3">1.2.1.27</ecNumber>
    </recommendedName>
    <alternativeName>
        <fullName evidence="8">Malonate-semialdehyde dehydrogenase [acylating]</fullName>
    </alternativeName>
</protein>
<dbReference type="GO" id="GO:0006574">
    <property type="term" value="P:L-valine catabolic process"/>
    <property type="evidence" value="ECO:0007669"/>
    <property type="project" value="TreeGrafter"/>
</dbReference>
<proteinExistence type="evidence at transcript level"/>
<feature type="domain" description="Aldehyde dehydrogenase" evidence="11">
    <location>
        <begin position="44"/>
        <end position="508"/>
    </location>
</feature>
<evidence type="ECO:0000256" key="7">
    <source>
        <dbReference type="ARBA" id="ARBA00039517"/>
    </source>
</evidence>
<dbReference type="InterPro" id="IPR016160">
    <property type="entry name" value="Ald_DH_CS_CYS"/>
</dbReference>
<evidence type="ECO:0000256" key="10">
    <source>
        <dbReference type="ARBA" id="ARBA00048821"/>
    </source>
</evidence>
<evidence type="ECO:0000259" key="11">
    <source>
        <dbReference type="Pfam" id="PF00171"/>
    </source>
</evidence>
<dbReference type="InterPro" id="IPR016163">
    <property type="entry name" value="Ald_DH_C"/>
</dbReference>
<evidence type="ECO:0000256" key="8">
    <source>
        <dbReference type="ARBA" id="ARBA00042419"/>
    </source>
</evidence>
<sequence>MAPYLNKVVTMKSFLRTQYYHMINQQVNLSSARSTTKLFINGQFVESKSSNWIDLHNPATNEVISKVPLSTQQEMEDAVAAAKEAYKSWSQTSLISRQQYLFKYQNLVKSNMKRLAAIVTEEQGKTKADAEGDVFRGLQVIELACAAPSLLMGQSFESVAKDMDTFSYRIPLGVCAGITPFNFPAMIPLWMFPLAIAAGNTFVLKPSERIPGATMMLMELLNEAGVPPGVVNVFHGQHDAVNFICDNPTIKAISFVGADTAGKHIYSRGAANGKRVQSNMGAKNHGVVMPDANKEDTLNQIAGAAFGAAGQRCMALSTVIFVGESAKWIPELIPRANKLKVNAGHIDGADIGPVISPQAKEKICSLVDSGVQEGAKLILDGRGVKVPGFEKGNFIGPTILTDVKTTMKCYKEEIFGPVLIILTVDTLDEAIELINSNPYGNGTAIFTRNGATARRFTHEIDVGQIGVNVPIPVPLSVFSFTGTRGSFHGENHFMGQMGINFYTETKTITQLWRKSDVTGFEANTSMPVMK</sequence>
<dbReference type="GO" id="GO:0006210">
    <property type="term" value="P:thymine catabolic process"/>
    <property type="evidence" value="ECO:0007669"/>
    <property type="project" value="TreeGrafter"/>
</dbReference>
<comment type="catalytic activity">
    <reaction evidence="9">
        <text>2-methyl-3-oxopropanoate + NAD(+) + CoA + H2O = propanoyl-CoA + hydrogencarbonate + NADH + H(+)</text>
        <dbReference type="Rhea" id="RHEA:20804"/>
        <dbReference type="ChEBI" id="CHEBI:15377"/>
        <dbReference type="ChEBI" id="CHEBI:15378"/>
        <dbReference type="ChEBI" id="CHEBI:17544"/>
        <dbReference type="ChEBI" id="CHEBI:57287"/>
        <dbReference type="ChEBI" id="CHEBI:57392"/>
        <dbReference type="ChEBI" id="CHEBI:57540"/>
        <dbReference type="ChEBI" id="CHEBI:57700"/>
        <dbReference type="ChEBI" id="CHEBI:57945"/>
        <dbReference type="EC" id="1.2.1.27"/>
    </reaction>
    <physiologicalReaction direction="left-to-right" evidence="9">
        <dbReference type="Rhea" id="RHEA:20805"/>
    </physiologicalReaction>
</comment>
<dbReference type="GO" id="GO:0004491">
    <property type="term" value="F:methylmalonate-semialdehyde dehydrogenase (acylating, NAD) activity"/>
    <property type="evidence" value="ECO:0007669"/>
    <property type="project" value="UniProtKB-EC"/>
</dbReference>
<reference evidence="12" key="1">
    <citation type="submission" date="2018-09" db="EMBL/GenBank/DDBJ databases">
        <title>Comparative analyses of salivary proteins from the facultative symbiont-infected and uninfected Tetranychus truncatus.</title>
        <authorList>
            <person name="Zhu Y.-X."/>
            <person name="Huang H.-J."/>
            <person name="Hong X.-Y."/>
        </authorList>
    </citation>
    <scope>NUCLEOTIDE SEQUENCE</scope>
</reference>
<dbReference type="InterPro" id="IPR016161">
    <property type="entry name" value="Ald_DH/histidinol_DH"/>
</dbReference>
<dbReference type="GO" id="GO:0005739">
    <property type="term" value="C:mitochondrion"/>
    <property type="evidence" value="ECO:0007669"/>
    <property type="project" value="TreeGrafter"/>
</dbReference>
<dbReference type="AlphaFoldDB" id="A0A3G5ANU6"/>
<evidence type="ECO:0000256" key="9">
    <source>
        <dbReference type="ARBA" id="ARBA00047644"/>
    </source>
</evidence>
<dbReference type="PANTHER" id="PTHR43866">
    <property type="entry name" value="MALONATE-SEMIALDEHYDE DEHYDROGENASE"/>
    <property type="match status" value="1"/>
</dbReference>
<dbReference type="Gene3D" id="3.40.605.10">
    <property type="entry name" value="Aldehyde Dehydrogenase, Chain A, domain 1"/>
    <property type="match status" value="1"/>
</dbReference>
<dbReference type="EC" id="1.2.1.27" evidence="3"/>
<evidence type="ECO:0000256" key="5">
    <source>
        <dbReference type="ARBA" id="ARBA00023027"/>
    </source>
</evidence>
<accession>A0A3G5ANU6</accession>
<dbReference type="Pfam" id="PF00171">
    <property type="entry name" value="Aldedh"/>
    <property type="match status" value="1"/>
</dbReference>
<dbReference type="FunFam" id="3.40.605.10:FF:000003">
    <property type="entry name" value="Methylmalonate-semialdehyde dehydrogenase [acylating]"/>
    <property type="match status" value="1"/>
</dbReference>
<comment type="function">
    <text evidence="6">Probable malonate and methylmalonate semialdehyde dehydrogenase involved in the catabolism of valine, thymine, and compounds catabolized by way of beta-alanine, including uracil and cytidine.</text>
</comment>
<dbReference type="NCBIfam" id="TIGR01722">
    <property type="entry name" value="MMSDH"/>
    <property type="match status" value="1"/>
</dbReference>
<dbReference type="InterPro" id="IPR016162">
    <property type="entry name" value="Ald_DH_N"/>
</dbReference>
<evidence type="ECO:0000256" key="6">
    <source>
        <dbReference type="ARBA" id="ARBA00037458"/>
    </source>
</evidence>
<comment type="catalytic activity">
    <reaction evidence="10">
        <text>3-oxopropanoate + NAD(+) + CoA + H2O = hydrogencarbonate + acetyl-CoA + NADH + H(+)</text>
        <dbReference type="Rhea" id="RHEA:76615"/>
        <dbReference type="ChEBI" id="CHEBI:15377"/>
        <dbReference type="ChEBI" id="CHEBI:15378"/>
        <dbReference type="ChEBI" id="CHEBI:17544"/>
        <dbReference type="ChEBI" id="CHEBI:33190"/>
        <dbReference type="ChEBI" id="CHEBI:57287"/>
        <dbReference type="ChEBI" id="CHEBI:57288"/>
        <dbReference type="ChEBI" id="CHEBI:57540"/>
        <dbReference type="ChEBI" id="CHEBI:57945"/>
        <dbReference type="EC" id="1.2.1.27"/>
    </reaction>
    <physiologicalReaction direction="left-to-right" evidence="10">
        <dbReference type="Rhea" id="RHEA:76616"/>
    </physiologicalReaction>
</comment>
<dbReference type="PANTHER" id="PTHR43866:SF3">
    <property type="entry name" value="METHYLMALONATE-SEMIALDEHYDE DEHYDROGENASE [ACYLATING], MITOCHONDRIAL"/>
    <property type="match status" value="1"/>
</dbReference>
<dbReference type="FunFam" id="3.40.309.10:FF:000002">
    <property type="entry name" value="Methylmalonate-semialdehyde dehydrogenase (Acylating)"/>
    <property type="match status" value="1"/>
</dbReference>